<organism evidence="2 3">
    <name type="scientific">Emticicia aquatilis</name>
    <dbReference type="NCBI Taxonomy" id="1537369"/>
    <lineage>
        <taxon>Bacteria</taxon>
        <taxon>Pseudomonadati</taxon>
        <taxon>Bacteroidota</taxon>
        <taxon>Cytophagia</taxon>
        <taxon>Cytophagales</taxon>
        <taxon>Leadbetterellaceae</taxon>
        <taxon>Emticicia</taxon>
    </lineage>
</organism>
<dbReference type="RefSeq" id="WP_188764409.1">
    <property type="nucleotide sequence ID" value="NZ_BMKK01000001.1"/>
</dbReference>
<dbReference type="EMBL" id="BMKK01000001">
    <property type="protein sequence ID" value="GGD44402.1"/>
    <property type="molecule type" value="Genomic_DNA"/>
</dbReference>
<evidence type="ECO:0008006" key="4">
    <source>
        <dbReference type="Google" id="ProtNLM"/>
    </source>
</evidence>
<reference evidence="2" key="1">
    <citation type="journal article" date="2014" name="Int. J. Syst. Evol. Microbiol.">
        <title>Complete genome sequence of Corynebacterium casei LMG S-19264T (=DSM 44701T), isolated from a smear-ripened cheese.</title>
        <authorList>
            <consortium name="US DOE Joint Genome Institute (JGI-PGF)"/>
            <person name="Walter F."/>
            <person name="Albersmeier A."/>
            <person name="Kalinowski J."/>
            <person name="Ruckert C."/>
        </authorList>
    </citation>
    <scope>NUCLEOTIDE SEQUENCE</scope>
    <source>
        <strain evidence="2">CGMCC 1.15958</strain>
    </source>
</reference>
<dbReference type="Proteomes" id="UP000609064">
    <property type="component" value="Unassembled WGS sequence"/>
</dbReference>
<reference evidence="2" key="2">
    <citation type="submission" date="2020-09" db="EMBL/GenBank/DDBJ databases">
        <authorList>
            <person name="Sun Q."/>
            <person name="Zhou Y."/>
        </authorList>
    </citation>
    <scope>NUCLEOTIDE SEQUENCE</scope>
    <source>
        <strain evidence="2">CGMCC 1.15958</strain>
    </source>
</reference>
<evidence type="ECO:0000313" key="3">
    <source>
        <dbReference type="Proteomes" id="UP000609064"/>
    </source>
</evidence>
<accession>A0A916YHJ5</accession>
<proteinExistence type="predicted"/>
<dbReference type="AlphaFoldDB" id="A0A916YHJ5"/>
<keyword evidence="3" id="KW-1185">Reference proteome</keyword>
<keyword evidence="1" id="KW-0732">Signal</keyword>
<feature type="chain" id="PRO_5038070120" description="Gliding motility-associated C-terminal domain-containing protein" evidence="1">
    <location>
        <begin position="19"/>
        <end position="342"/>
    </location>
</feature>
<evidence type="ECO:0000256" key="1">
    <source>
        <dbReference type="SAM" id="SignalP"/>
    </source>
</evidence>
<feature type="signal peptide" evidence="1">
    <location>
        <begin position="1"/>
        <end position="18"/>
    </location>
</feature>
<name>A0A916YHJ5_9BACT</name>
<sequence length="342" mass="38256">MKKTIITFLFLVSLQGFSQTFINPNGAVNVYEKESLYFNRKDNFLQLKNAGITFLNERTSNAQFVETSALTSNYTTTTNTNIIQNYTPTIDGQIVYVDVYGIDQNPTLGTRVITNCILEIIDKTNNTIIATSDESLLNTGYPCLPNRLCPPKDYVRFSLSPFPLRLQAGKQYALQLRNTSPQFQAAISCENIYPFGSTNITCQNQTENADLNFKTTFLGVLELARIDQEGNATFNVINSTTLQVKGVEVKGTKSGFVVIGQSNTKCKDVTIIVGEQFTSLNCLVANEPSTDYPDCFSVSLRKYLTDSNTGYQTGAVMRVCRIDDNSWGQNPRILYNYQPFYP</sequence>
<gene>
    <name evidence="2" type="ORF">GCM10011514_05460</name>
</gene>
<evidence type="ECO:0000313" key="2">
    <source>
        <dbReference type="EMBL" id="GGD44402.1"/>
    </source>
</evidence>
<comment type="caution">
    <text evidence="2">The sequence shown here is derived from an EMBL/GenBank/DDBJ whole genome shotgun (WGS) entry which is preliminary data.</text>
</comment>
<protein>
    <recommendedName>
        <fullName evidence="4">Gliding motility-associated C-terminal domain-containing protein</fullName>
    </recommendedName>
</protein>